<dbReference type="GeneID" id="17299619"/>
<evidence type="ECO:0000313" key="4">
    <source>
        <dbReference type="Proteomes" id="UP000011087"/>
    </source>
</evidence>
<dbReference type="RefSeq" id="XP_005829934.1">
    <property type="nucleotide sequence ID" value="XM_005829877.1"/>
</dbReference>
<reference evidence="2 4" key="1">
    <citation type="journal article" date="2012" name="Nature">
        <title>Algal genomes reveal evolutionary mosaicism and the fate of nucleomorphs.</title>
        <authorList>
            <consortium name="DOE Joint Genome Institute"/>
            <person name="Curtis B.A."/>
            <person name="Tanifuji G."/>
            <person name="Burki F."/>
            <person name="Gruber A."/>
            <person name="Irimia M."/>
            <person name="Maruyama S."/>
            <person name="Arias M.C."/>
            <person name="Ball S.G."/>
            <person name="Gile G.H."/>
            <person name="Hirakawa Y."/>
            <person name="Hopkins J.F."/>
            <person name="Kuo A."/>
            <person name="Rensing S.A."/>
            <person name="Schmutz J."/>
            <person name="Symeonidi A."/>
            <person name="Elias M."/>
            <person name="Eveleigh R.J."/>
            <person name="Herman E.K."/>
            <person name="Klute M.J."/>
            <person name="Nakayama T."/>
            <person name="Obornik M."/>
            <person name="Reyes-Prieto A."/>
            <person name="Armbrust E.V."/>
            <person name="Aves S.J."/>
            <person name="Beiko R.G."/>
            <person name="Coutinho P."/>
            <person name="Dacks J.B."/>
            <person name="Durnford D.G."/>
            <person name="Fast N.M."/>
            <person name="Green B.R."/>
            <person name="Grisdale C.J."/>
            <person name="Hempel F."/>
            <person name="Henrissat B."/>
            <person name="Hoppner M.P."/>
            <person name="Ishida K."/>
            <person name="Kim E."/>
            <person name="Koreny L."/>
            <person name="Kroth P.G."/>
            <person name="Liu Y."/>
            <person name="Malik S.B."/>
            <person name="Maier U.G."/>
            <person name="McRose D."/>
            <person name="Mock T."/>
            <person name="Neilson J.A."/>
            <person name="Onodera N.T."/>
            <person name="Poole A.M."/>
            <person name="Pritham E.J."/>
            <person name="Richards T.A."/>
            <person name="Rocap G."/>
            <person name="Roy S.W."/>
            <person name="Sarai C."/>
            <person name="Schaack S."/>
            <person name="Shirato S."/>
            <person name="Slamovits C.H."/>
            <person name="Spencer D.F."/>
            <person name="Suzuki S."/>
            <person name="Worden A.Z."/>
            <person name="Zauner S."/>
            <person name="Barry K."/>
            <person name="Bell C."/>
            <person name="Bharti A.K."/>
            <person name="Crow J.A."/>
            <person name="Grimwood J."/>
            <person name="Kramer R."/>
            <person name="Lindquist E."/>
            <person name="Lucas S."/>
            <person name="Salamov A."/>
            <person name="McFadden G.I."/>
            <person name="Lane C.E."/>
            <person name="Keeling P.J."/>
            <person name="Gray M.W."/>
            <person name="Grigoriev I.V."/>
            <person name="Archibald J.M."/>
        </authorList>
    </citation>
    <scope>NUCLEOTIDE SEQUENCE</scope>
    <source>
        <strain evidence="2 4">CCMP2712</strain>
    </source>
</reference>
<reference evidence="4" key="2">
    <citation type="submission" date="2012-11" db="EMBL/GenBank/DDBJ databases">
        <authorList>
            <person name="Kuo A."/>
            <person name="Curtis B.A."/>
            <person name="Tanifuji G."/>
            <person name="Burki F."/>
            <person name="Gruber A."/>
            <person name="Irimia M."/>
            <person name="Maruyama S."/>
            <person name="Arias M.C."/>
            <person name="Ball S.G."/>
            <person name="Gile G.H."/>
            <person name="Hirakawa Y."/>
            <person name="Hopkins J.F."/>
            <person name="Rensing S.A."/>
            <person name="Schmutz J."/>
            <person name="Symeonidi A."/>
            <person name="Elias M."/>
            <person name="Eveleigh R.J."/>
            <person name="Herman E.K."/>
            <person name="Klute M.J."/>
            <person name="Nakayama T."/>
            <person name="Obornik M."/>
            <person name="Reyes-Prieto A."/>
            <person name="Armbrust E.V."/>
            <person name="Aves S.J."/>
            <person name="Beiko R.G."/>
            <person name="Coutinho P."/>
            <person name="Dacks J.B."/>
            <person name="Durnford D.G."/>
            <person name="Fast N.M."/>
            <person name="Green B.R."/>
            <person name="Grisdale C."/>
            <person name="Hempe F."/>
            <person name="Henrissat B."/>
            <person name="Hoppner M.P."/>
            <person name="Ishida K.-I."/>
            <person name="Kim E."/>
            <person name="Koreny L."/>
            <person name="Kroth P.G."/>
            <person name="Liu Y."/>
            <person name="Malik S.-B."/>
            <person name="Maier U.G."/>
            <person name="McRose D."/>
            <person name="Mock T."/>
            <person name="Neilson J.A."/>
            <person name="Onodera N.T."/>
            <person name="Poole A.M."/>
            <person name="Pritham E.J."/>
            <person name="Richards T.A."/>
            <person name="Rocap G."/>
            <person name="Roy S.W."/>
            <person name="Sarai C."/>
            <person name="Schaack S."/>
            <person name="Shirato S."/>
            <person name="Slamovits C.H."/>
            <person name="Spencer D.F."/>
            <person name="Suzuki S."/>
            <person name="Worden A.Z."/>
            <person name="Zauner S."/>
            <person name="Barry K."/>
            <person name="Bell C."/>
            <person name="Bharti A.K."/>
            <person name="Crow J.A."/>
            <person name="Grimwood J."/>
            <person name="Kramer R."/>
            <person name="Lindquist E."/>
            <person name="Lucas S."/>
            <person name="Salamov A."/>
            <person name="McFadden G.I."/>
            <person name="Lane C.E."/>
            <person name="Keeling P.J."/>
            <person name="Gray M.W."/>
            <person name="Grigoriev I.V."/>
            <person name="Archibald J.M."/>
        </authorList>
    </citation>
    <scope>NUCLEOTIDE SEQUENCE</scope>
    <source>
        <strain evidence="4">CCMP2712</strain>
    </source>
</reference>
<feature type="compositionally biased region" description="Basic and acidic residues" evidence="1">
    <location>
        <begin position="355"/>
        <end position="365"/>
    </location>
</feature>
<dbReference type="HOGENOM" id="CLU_695331_0_0_1"/>
<dbReference type="EMBL" id="JH993013">
    <property type="protein sequence ID" value="EKX42954.1"/>
    <property type="molecule type" value="Genomic_DNA"/>
</dbReference>
<dbReference type="PaxDb" id="55529-EKX42954"/>
<evidence type="ECO:0000313" key="2">
    <source>
        <dbReference type="EMBL" id="EKX42954.1"/>
    </source>
</evidence>
<keyword evidence="4" id="KW-1185">Reference proteome</keyword>
<gene>
    <name evidence="2" type="ORF">GUITHDRAFT_111002</name>
</gene>
<dbReference type="EnsemblProtists" id="EKX42954">
    <property type="protein sequence ID" value="EKX42954"/>
    <property type="gene ID" value="GUITHDRAFT_111002"/>
</dbReference>
<feature type="region of interest" description="Disordered" evidence="1">
    <location>
        <begin position="343"/>
        <end position="365"/>
    </location>
</feature>
<feature type="compositionally biased region" description="Basic and acidic residues" evidence="1">
    <location>
        <begin position="257"/>
        <end position="268"/>
    </location>
</feature>
<accession>L1J490</accession>
<dbReference type="Proteomes" id="UP000011087">
    <property type="component" value="Unassembled WGS sequence"/>
</dbReference>
<organism evidence="2">
    <name type="scientific">Guillardia theta (strain CCMP2712)</name>
    <name type="common">Cryptophyte</name>
    <dbReference type="NCBI Taxonomy" id="905079"/>
    <lineage>
        <taxon>Eukaryota</taxon>
        <taxon>Cryptophyceae</taxon>
        <taxon>Pyrenomonadales</taxon>
        <taxon>Geminigeraceae</taxon>
        <taxon>Guillardia</taxon>
    </lineage>
</organism>
<feature type="region of interest" description="Disordered" evidence="1">
    <location>
        <begin position="152"/>
        <end position="206"/>
    </location>
</feature>
<reference evidence="3" key="3">
    <citation type="submission" date="2016-03" db="UniProtKB">
        <authorList>
            <consortium name="EnsemblProtists"/>
        </authorList>
    </citation>
    <scope>IDENTIFICATION</scope>
</reference>
<dbReference type="KEGG" id="gtt:GUITHDRAFT_111002"/>
<sequence>MLGSVEQGIAKMAGLERSWRKRWERAKAPLAAMLSLRAEMLAEIREEMERREEDVLVGCFHEEERWDQGIGEKERGRTDPDLGIEGADRSFEEEARDMVDQLLAQKKVYEDTAERLGIDAQPDGQSATGKDSDLVWRPTDERCRMMRKKEMHPFAPSPPAAGHTDAYGGTAGAEDEGVAPNQDKEAMTPQLSCSLCPPPGSSRTRERIRQKLLDLDESLRSTRREIDMEQGELLAPSNTSPSFLRGRANSRSSAAGKSEHSMLVRNEESVRSVCADEEGEEDLLLDMEKTLSEYCDEMSGLRGRVQSLLVERRSFLGLSDVLRDKNRQLELERRRLQSMLDGERSKVQAAADRQSSVREAEEELGESRKLKVCCSRGESLASSTFCKERTQAEGCAT</sequence>
<protein>
    <submittedName>
        <fullName evidence="2 3">Uncharacterized protein</fullName>
    </submittedName>
</protein>
<evidence type="ECO:0000256" key="1">
    <source>
        <dbReference type="SAM" id="MobiDB-lite"/>
    </source>
</evidence>
<proteinExistence type="predicted"/>
<feature type="region of interest" description="Disordered" evidence="1">
    <location>
        <begin position="234"/>
        <end position="268"/>
    </location>
</feature>
<evidence type="ECO:0000313" key="3">
    <source>
        <dbReference type="EnsemblProtists" id="EKX42954"/>
    </source>
</evidence>
<dbReference type="AlphaFoldDB" id="L1J490"/>
<name>L1J490_GUITC</name>